<organism evidence="1 2">
    <name type="scientific">Carnegiea gigantea</name>
    <dbReference type="NCBI Taxonomy" id="171969"/>
    <lineage>
        <taxon>Eukaryota</taxon>
        <taxon>Viridiplantae</taxon>
        <taxon>Streptophyta</taxon>
        <taxon>Embryophyta</taxon>
        <taxon>Tracheophyta</taxon>
        <taxon>Spermatophyta</taxon>
        <taxon>Magnoliopsida</taxon>
        <taxon>eudicotyledons</taxon>
        <taxon>Gunneridae</taxon>
        <taxon>Pentapetalae</taxon>
        <taxon>Caryophyllales</taxon>
        <taxon>Cactineae</taxon>
        <taxon>Cactaceae</taxon>
        <taxon>Cactoideae</taxon>
        <taxon>Echinocereeae</taxon>
        <taxon>Carnegiea</taxon>
    </lineage>
</organism>
<reference evidence="1" key="1">
    <citation type="submission" date="2022-04" db="EMBL/GenBank/DDBJ databases">
        <title>Carnegiea gigantea Genome sequencing and assembly v2.</title>
        <authorList>
            <person name="Copetti D."/>
            <person name="Sanderson M.J."/>
            <person name="Burquez A."/>
            <person name="Wojciechowski M.F."/>
        </authorList>
    </citation>
    <scope>NUCLEOTIDE SEQUENCE</scope>
    <source>
        <strain evidence="1">SGP5-SGP5p</strain>
        <tissue evidence="1">Aerial part</tissue>
    </source>
</reference>
<evidence type="ECO:0008006" key="3">
    <source>
        <dbReference type="Google" id="ProtNLM"/>
    </source>
</evidence>
<dbReference type="EMBL" id="JAKOGI010000428">
    <property type="protein sequence ID" value="KAJ8435195.1"/>
    <property type="molecule type" value="Genomic_DNA"/>
</dbReference>
<dbReference type="PANTHER" id="PTHR33566:SF6">
    <property type="entry name" value="PROTEIN DEFECTIVE IN MERISTEM SILENCING 3"/>
    <property type="match status" value="1"/>
</dbReference>
<comment type="caution">
    <text evidence="1">The sequence shown here is derived from an EMBL/GenBank/DDBJ whole genome shotgun (WGS) entry which is preliminary data.</text>
</comment>
<protein>
    <recommendedName>
        <fullName evidence="3">Protein DEFECTIVE IN MERISTEM SILENCING 3</fullName>
    </recommendedName>
</protein>
<gene>
    <name evidence="1" type="ORF">Cgig2_028381</name>
</gene>
<dbReference type="AlphaFoldDB" id="A0A9Q1QBV6"/>
<sequence>MYPTNSPASSLLIRVPINSRALVVQDITAIHHVDPNTTFVNTANEVPNGAPAYANSLMSSSQKLQDEVEKSGSKIKWHEDNLKFLKAQKNQLDDAILDLQGILGKHISSSVPKTEDDDTSHSQGEEETVEQILKHENSAAGIYFKLQRDHGSQLSNLTLSQDVLGVVATLGKVDDDDLSRLFAEYLGLGTMLTIVCKTYEGIKALEIHDGEGLVNKGSGIQGLGASIGRVLQGRFLVICLDTLRHDLKTLHCQWSLPYAGDVIVDDPQRRLDIPKPRLPSGDVPAGFLGFAVNMIHVERPHLFCLTSSGCGLRETLFYNLFSRLQVYRTRAEMLLALPCISDGAVSLDGGMIRAPGVFSLGSREDVDVWFPKCSKRSVLAENCYELEKRLKEKKWERERILDDIRREQALLDQEKYNFSLRKQEFLKFVADSSSYLYQVGLLYHMLLLERI</sequence>
<evidence type="ECO:0000313" key="1">
    <source>
        <dbReference type="EMBL" id="KAJ8435195.1"/>
    </source>
</evidence>
<accession>A0A9Q1QBV6</accession>
<dbReference type="PANTHER" id="PTHR33566">
    <property type="entry name" value="EN/SPM-LIKE TRANSPOSON-RELATED"/>
    <property type="match status" value="1"/>
</dbReference>
<name>A0A9Q1QBV6_9CARY</name>
<proteinExistence type="predicted"/>
<evidence type="ECO:0000313" key="2">
    <source>
        <dbReference type="Proteomes" id="UP001153076"/>
    </source>
</evidence>
<keyword evidence="2" id="KW-1185">Reference proteome</keyword>
<dbReference type="Proteomes" id="UP001153076">
    <property type="component" value="Unassembled WGS sequence"/>
</dbReference>
<dbReference type="OrthoDB" id="10036779at2759"/>